<dbReference type="EMBL" id="JANCLU010000005">
    <property type="protein sequence ID" value="MCP8938381.1"/>
    <property type="molecule type" value="Genomic_DNA"/>
</dbReference>
<gene>
    <name evidence="2" type="ORF">NK718_07625</name>
</gene>
<organism evidence="2 3">
    <name type="scientific">Alsobacter ponti</name>
    <dbReference type="NCBI Taxonomy" id="2962936"/>
    <lineage>
        <taxon>Bacteria</taxon>
        <taxon>Pseudomonadati</taxon>
        <taxon>Pseudomonadota</taxon>
        <taxon>Alphaproteobacteria</taxon>
        <taxon>Hyphomicrobiales</taxon>
        <taxon>Alsobacteraceae</taxon>
        <taxon>Alsobacter</taxon>
    </lineage>
</organism>
<keyword evidence="3" id="KW-1185">Reference proteome</keyword>
<proteinExistence type="predicted"/>
<keyword evidence="1" id="KW-0732">Signal</keyword>
<reference evidence="2 3" key="1">
    <citation type="submission" date="2022-07" db="EMBL/GenBank/DDBJ databases">
        <authorList>
            <person name="Li W.-J."/>
            <person name="Deng Q.-Q."/>
        </authorList>
    </citation>
    <scope>NUCLEOTIDE SEQUENCE [LARGE SCALE GENOMIC DNA]</scope>
    <source>
        <strain evidence="2 3">SYSU M60028</strain>
    </source>
</reference>
<feature type="chain" id="PRO_5046428188" evidence="1">
    <location>
        <begin position="24"/>
        <end position="326"/>
    </location>
</feature>
<dbReference type="Proteomes" id="UP001205890">
    <property type="component" value="Unassembled WGS sequence"/>
</dbReference>
<evidence type="ECO:0000256" key="1">
    <source>
        <dbReference type="SAM" id="SignalP"/>
    </source>
</evidence>
<evidence type="ECO:0000313" key="2">
    <source>
        <dbReference type="EMBL" id="MCP8938381.1"/>
    </source>
</evidence>
<feature type="signal peptide" evidence="1">
    <location>
        <begin position="1"/>
        <end position="23"/>
    </location>
</feature>
<accession>A0ABT1LB99</accession>
<sequence>MMGPFRPLVAAALCLGLSLSAEAARADELSVAVANKSEPELCAEKDNINLEFTSSQVRSLRIQAVHPSYIGQIVVDRWAPDFTSCDMTHDPSFVAQARRVTFFENERMWLTGHVYPSFWRPAKVPFRVGDRVEQGLHVVQLWMLHNERAEEVLVVYPQDGYWRARPLPPAHMRWSAYGSSFLIGPVETQERPIVDFEEISFDPATKSFTMKFARGGSARLTVDTLDPDRIILDVSYDGPMPGGRPFMAMRSMYTTEFNADVAKVAWRTATGKGWGESPIMSWPGGELVELWAGRTIASRHNTSAPDMVFSRFSSGPPVPSAATPKK</sequence>
<comment type="caution">
    <text evidence="2">The sequence shown here is derived from an EMBL/GenBank/DDBJ whole genome shotgun (WGS) entry which is preliminary data.</text>
</comment>
<evidence type="ECO:0000313" key="3">
    <source>
        <dbReference type="Proteomes" id="UP001205890"/>
    </source>
</evidence>
<dbReference type="RefSeq" id="WP_254740232.1">
    <property type="nucleotide sequence ID" value="NZ_JANCLU010000005.1"/>
</dbReference>
<protein>
    <submittedName>
        <fullName evidence="2">Uncharacterized protein</fullName>
    </submittedName>
</protein>
<name>A0ABT1LB99_9HYPH</name>